<evidence type="ECO:0000256" key="1">
    <source>
        <dbReference type="ARBA" id="ARBA00009275"/>
    </source>
</evidence>
<comment type="similarity">
    <text evidence="1">Belongs to the metallo-dependent hydrolases superfamily. TatD-type hydrolase family.</text>
</comment>
<comment type="caution">
    <text evidence="2">The sequence shown here is derived from an EMBL/GenBank/DDBJ whole genome shotgun (WGS) entry which is preliminary data.</text>
</comment>
<dbReference type="Pfam" id="PF01026">
    <property type="entry name" value="TatD_DNase"/>
    <property type="match status" value="1"/>
</dbReference>
<gene>
    <name evidence="3" type="ORF">JXQ802_LOCUS45385</name>
    <name evidence="2" type="ORF">PYM288_LOCUS29817</name>
</gene>
<dbReference type="Gene3D" id="3.20.20.140">
    <property type="entry name" value="Metal-dependent hydrolases"/>
    <property type="match status" value="1"/>
</dbReference>
<keyword evidence="5" id="KW-1185">Reference proteome</keyword>
<evidence type="ECO:0000313" key="3">
    <source>
        <dbReference type="EMBL" id="CAF1572882.1"/>
    </source>
</evidence>
<name>A0A815DWR6_9BILA</name>
<dbReference type="GO" id="GO:0016788">
    <property type="term" value="F:hydrolase activity, acting on ester bonds"/>
    <property type="evidence" value="ECO:0007669"/>
    <property type="project" value="InterPro"/>
</dbReference>
<dbReference type="AlphaFoldDB" id="A0A815DWR6"/>
<dbReference type="EMBL" id="CAJNOH010002547">
    <property type="protein sequence ID" value="CAF1299099.1"/>
    <property type="molecule type" value="Genomic_DNA"/>
</dbReference>
<dbReference type="Proteomes" id="UP000663870">
    <property type="component" value="Unassembled WGS sequence"/>
</dbReference>
<dbReference type="EMBL" id="CAJNOL010003748">
    <property type="protein sequence ID" value="CAF1572882.1"/>
    <property type="molecule type" value="Genomic_DNA"/>
</dbReference>
<dbReference type="InterPro" id="IPR032466">
    <property type="entry name" value="Metal_Hydrolase"/>
</dbReference>
<accession>A0A815DWR6</accession>
<organism evidence="2 4">
    <name type="scientific">Rotaria sordida</name>
    <dbReference type="NCBI Taxonomy" id="392033"/>
    <lineage>
        <taxon>Eukaryota</taxon>
        <taxon>Metazoa</taxon>
        <taxon>Spiralia</taxon>
        <taxon>Gnathifera</taxon>
        <taxon>Rotifera</taxon>
        <taxon>Eurotatoria</taxon>
        <taxon>Bdelloidea</taxon>
        <taxon>Philodinida</taxon>
        <taxon>Philodinidae</taxon>
        <taxon>Rotaria</taxon>
    </lineage>
</organism>
<dbReference type="InterPro" id="IPR001130">
    <property type="entry name" value="TatD-like"/>
</dbReference>
<protein>
    <submittedName>
        <fullName evidence="2">Uncharacterized protein</fullName>
    </submittedName>
</protein>
<evidence type="ECO:0000313" key="5">
    <source>
        <dbReference type="Proteomes" id="UP000663870"/>
    </source>
</evidence>
<reference evidence="2" key="1">
    <citation type="submission" date="2021-02" db="EMBL/GenBank/DDBJ databases">
        <authorList>
            <person name="Nowell W R."/>
        </authorList>
    </citation>
    <scope>NUCLEOTIDE SEQUENCE</scope>
</reference>
<evidence type="ECO:0000313" key="2">
    <source>
        <dbReference type="EMBL" id="CAF1299099.1"/>
    </source>
</evidence>
<sequence length="491" mass="56111">MMSNDISNGNGSSVDKDHLDLQHQTNVHQTDLNSSKTLIRRCARGRGVQIYMARHAYRGDTLSSLLSLSNKHCTTNLNVYKGCLSPSSLSSIGTSIQLSDLTGISKEEAQQGKQVVVDKACSLPNPIASIEYQEKEIFIDPITTYKTESQQTEQCVNEKDADLLLCTQANVEYINDNILLNIQNKNQLAPIERTSHYLSRPQIESEIFNMINNILLSDPNQKCSSLYVADARCHFDTLFDKLNCPNQTIWKYLEHNHRIYEKGIDMLYIIQAYFAPCHFLEENWKQKFSRYMGHPIVYGVVGMHPLYAHHLDLTMELNIRRCISHPKVKGVGEIGLDYSSTLRPSDDSQIYAFVQQLSIAREKNLPVVVHSRNSFIQTMEILCQELPNDHKLCWRQFDYGNEEMDIVKLKFSCVFFGCSPSIFVNENMKKMIQRADINSLLIESAAPHLTIDEARSSFEIYLNMKHNFISLVPSCLGNAPDFCHKSLSMYW</sequence>
<dbReference type="SUPFAM" id="SSF51556">
    <property type="entry name" value="Metallo-dependent hydrolases"/>
    <property type="match status" value="1"/>
</dbReference>
<proteinExistence type="inferred from homology"/>
<dbReference type="PANTHER" id="PTHR46124:SF2">
    <property type="entry name" value="D-AMINOACYL-TRNA DEACYLASE"/>
    <property type="match status" value="1"/>
</dbReference>
<dbReference type="Proteomes" id="UP000663854">
    <property type="component" value="Unassembled WGS sequence"/>
</dbReference>
<dbReference type="PANTHER" id="PTHR46124">
    <property type="entry name" value="D-AMINOACYL-TRNA DEACYLASE"/>
    <property type="match status" value="1"/>
</dbReference>
<evidence type="ECO:0000313" key="4">
    <source>
        <dbReference type="Proteomes" id="UP000663854"/>
    </source>
</evidence>